<name>A0ABR2Z822_9AGAR</name>
<reference evidence="1 2" key="1">
    <citation type="submission" date="2024-05" db="EMBL/GenBank/DDBJ databases">
        <title>A draft genome resource for the thread blight pathogen Marasmius tenuissimus strain MS-2.</title>
        <authorList>
            <person name="Yulfo-Soto G.E."/>
            <person name="Baruah I.K."/>
            <person name="Amoako-Attah I."/>
            <person name="Bukari Y."/>
            <person name="Meinhardt L.W."/>
            <person name="Bailey B.A."/>
            <person name="Cohen S.P."/>
        </authorList>
    </citation>
    <scope>NUCLEOTIDE SEQUENCE [LARGE SCALE GENOMIC DNA]</scope>
    <source>
        <strain evidence="1 2">MS-2</strain>
    </source>
</reference>
<proteinExistence type="predicted"/>
<comment type="caution">
    <text evidence="1">The sequence shown here is derived from an EMBL/GenBank/DDBJ whole genome shotgun (WGS) entry which is preliminary data.</text>
</comment>
<dbReference type="Proteomes" id="UP001437256">
    <property type="component" value="Unassembled WGS sequence"/>
</dbReference>
<protein>
    <submittedName>
        <fullName evidence="1">Uncharacterized protein</fullName>
    </submittedName>
</protein>
<sequence>MQCDYHRYTGLNISLFDEINETRLSPVEAAFDCVCYKENSHDSAGEISNQLAEFESPDSAASYATRLGKEHLSGRAIVDRHVTIVVEPQSLIIIIPVLYEADVNVPTTALLRYHEAQTPS</sequence>
<accession>A0ABR2Z822</accession>
<organism evidence="1 2">
    <name type="scientific">Marasmius tenuissimus</name>
    <dbReference type="NCBI Taxonomy" id="585030"/>
    <lineage>
        <taxon>Eukaryota</taxon>
        <taxon>Fungi</taxon>
        <taxon>Dikarya</taxon>
        <taxon>Basidiomycota</taxon>
        <taxon>Agaricomycotina</taxon>
        <taxon>Agaricomycetes</taxon>
        <taxon>Agaricomycetidae</taxon>
        <taxon>Agaricales</taxon>
        <taxon>Marasmiineae</taxon>
        <taxon>Marasmiaceae</taxon>
        <taxon>Marasmius</taxon>
    </lineage>
</organism>
<dbReference type="EMBL" id="JBBXMP010000560">
    <property type="protein sequence ID" value="KAL0057379.1"/>
    <property type="molecule type" value="Genomic_DNA"/>
</dbReference>
<keyword evidence="2" id="KW-1185">Reference proteome</keyword>
<evidence type="ECO:0000313" key="2">
    <source>
        <dbReference type="Proteomes" id="UP001437256"/>
    </source>
</evidence>
<gene>
    <name evidence="1" type="ORF">AAF712_015981</name>
</gene>
<evidence type="ECO:0000313" key="1">
    <source>
        <dbReference type="EMBL" id="KAL0057379.1"/>
    </source>
</evidence>